<evidence type="ECO:0000313" key="5">
    <source>
        <dbReference type="EMBL" id="CAI3980806.1"/>
    </source>
</evidence>
<reference evidence="5" key="1">
    <citation type="submission" date="2022-10" db="EMBL/GenBank/DDBJ databases">
        <authorList>
            <person name="Chen Y."/>
            <person name="Dougan E. K."/>
            <person name="Chan C."/>
            <person name="Rhodes N."/>
            <person name="Thang M."/>
        </authorList>
    </citation>
    <scope>NUCLEOTIDE SEQUENCE</scope>
</reference>
<dbReference type="GO" id="GO:0003723">
    <property type="term" value="F:RNA binding"/>
    <property type="evidence" value="ECO:0007669"/>
    <property type="project" value="UniProtKB-UniRule"/>
</dbReference>
<name>A0A9P1BWL5_9DINO</name>
<dbReference type="PANTHER" id="PTHR48034">
    <property type="entry name" value="TRANSFORMER-2 SEX-DETERMINING PROTEIN-RELATED"/>
    <property type="match status" value="1"/>
</dbReference>
<dbReference type="InterPro" id="IPR000504">
    <property type="entry name" value="RRM_dom"/>
</dbReference>
<dbReference type="Proteomes" id="UP001152797">
    <property type="component" value="Unassembled WGS sequence"/>
</dbReference>
<feature type="transmembrane region" description="Helical" evidence="3">
    <location>
        <begin position="710"/>
        <end position="732"/>
    </location>
</feature>
<keyword evidence="8" id="KW-1185">Reference proteome</keyword>
<dbReference type="SMART" id="SM00360">
    <property type="entry name" value="RRM"/>
    <property type="match status" value="1"/>
</dbReference>
<feature type="transmembrane region" description="Helical" evidence="3">
    <location>
        <begin position="682"/>
        <end position="703"/>
    </location>
</feature>
<dbReference type="EMBL" id="CAMXCT030000587">
    <property type="protein sequence ID" value="CAL4768118.1"/>
    <property type="molecule type" value="Genomic_DNA"/>
</dbReference>
<dbReference type="EMBL" id="CAMXCT010000587">
    <property type="protein sequence ID" value="CAI3980806.1"/>
    <property type="molecule type" value="Genomic_DNA"/>
</dbReference>
<dbReference type="CDD" id="cd00590">
    <property type="entry name" value="RRM_SF"/>
    <property type="match status" value="1"/>
</dbReference>
<keyword evidence="1" id="KW-0694">RNA-binding</keyword>
<evidence type="ECO:0000256" key="2">
    <source>
        <dbReference type="SAM" id="MobiDB-lite"/>
    </source>
</evidence>
<keyword evidence="3" id="KW-0812">Transmembrane</keyword>
<feature type="compositionally biased region" description="Basic and acidic residues" evidence="2">
    <location>
        <begin position="166"/>
        <end position="182"/>
    </location>
</feature>
<feature type="compositionally biased region" description="Low complexity" evidence="2">
    <location>
        <begin position="976"/>
        <end position="986"/>
    </location>
</feature>
<evidence type="ECO:0000313" key="8">
    <source>
        <dbReference type="Proteomes" id="UP001152797"/>
    </source>
</evidence>
<dbReference type="Gene3D" id="3.30.70.330">
    <property type="match status" value="1"/>
</dbReference>
<evidence type="ECO:0000259" key="4">
    <source>
        <dbReference type="PROSITE" id="PS50102"/>
    </source>
</evidence>
<dbReference type="EMBL" id="CAMXCT020000587">
    <property type="protein sequence ID" value="CAL1134181.1"/>
    <property type="molecule type" value="Genomic_DNA"/>
</dbReference>
<accession>A0A9P1BWL5</accession>
<evidence type="ECO:0000313" key="6">
    <source>
        <dbReference type="EMBL" id="CAL1134181.1"/>
    </source>
</evidence>
<reference evidence="6" key="2">
    <citation type="submission" date="2024-04" db="EMBL/GenBank/DDBJ databases">
        <authorList>
            <person name="Chen Y."/>
            <person name="Shah S."/>
            <person name="Dougan E. K."/>
            <person name="Thang M."/>
            <person name="Chan C."/>
        </authorList>
    </citation>
    <scope>NUCLEOTIDE SEQUENCE [LARGE SCALE GENOMIC DNA]</scope>
</reference>
<feature type="domain" description="RRM" evidence="4">
    <location>
        <begin position="11"/>
        <end position="89"/>
    </location>
</feature>
<evidence type="ECO:0000256" key="3">
    <source>
        <dbReference type="SAM" id="Phobius"/>
    </source>
</evidence>
<dbReference type="Pfam" id="PF00076">
    <property type="entry name" value="RRM_1"/>
    <property type="match status" value="1"/>
</dbReference>
<feature type="region of interest" description="Disordered" evidence="2">
    <location>
        <begin position="879"/>
        <end position="910"/>
    </location>
</feature>
<keyword evidence="3" id="KW-1133">Transmembrane helix</keyword>
<dbReference type="OrthoDB" id="1878647at2759"/>
<dbReference type="InterPro" id="IPR036259">
    <property type="entry name" value="MFS_trans_sf"/>
</dbReference>
<gene>
    <name evidence="5" type="ORF">C1SCF055_LOCUS8659</name>
</gene>
<sequence length="1059" mass="115187">MGPAMAFNEGNCLWVRGIPIDCQKEDLLKIFRSYGRVANVHIPNEPLTRCHKGYAFVTMTTSSEAQDCIRALHCAELGGQRLLVEVAKRSTAYAKTPGIYLGTTSRSSSRPAEPGLLRDEAALAEPLSEPASAAATFGTFGFPSMEPMEPGGEPLTEEDPVPSPFRRCEEPPMPLKSKEVSKSPRSRISQLEAANVRAAAQQTADSLLLQFQRQGFADPHHAAAQCLQRSLELLGSGPTKEHFGPLKEDFSQRGPQAVVVPDEFKNPSTFLRVYGDPAVKGLSGLSSLSHHRPESMQDRPQCKGVAMAPKVAEAKPKPKAQVRAVRAVAPKPAIAKGKGRAAQVAPDVRARLPFQALCLKLAGQMPVMLIRSLVSKGVIPPEMGFGPAAPAPMSLEELRQKTQETVTGALQQIQGWRDRAELMQCLNSVIPLERFSEAWRPIRDAALETCEAMAWPLADGHALVLLEFLGGGYGALVAAAWAMRKDDWDAYKAAVMAKPVEPISNETLGGRTSDECFDSHFLMNSILESADPGRVNGFLAAFPDRGFGTAEFFSVMQALCVWGELPVLFMLGGKYWKMSEVLLPCYALLCQPLKVGFWCYAFLSSLSGGFFQPLSHRAIALDMEGAEIAESALNDAFDGDLEDFETLPCSWTYVIVCIVLPFLTGQINVLPTPGYTLHFEEMGWPLTSAGAAFSAGFGLRIIMQQVVLRAGYWIAVPLCMVHLTIVILALIYTTSEWAVCAQLVVVWGIDPACAIEGIAFDCFGASETQARQASSTSLSMSTISIAVSCTIGGLIYDATGWTGVTAYHCALEGLLVLLLSLQPACRKSFMEVFFPKKDPEVEAAEDQTETSGEMVFKQVVPGQAQAVQLPGATEELHLEEVEDENAKKASSMRRRQVSKENDQDDQSPGQEEWEIGLAVLWCYALSPAMKWSEPDQKATSSARISIISQSPARAHRRGSNRASLKSNNSAHRRASGRSARASIQSRQSDHTEQSARTGFTAFTRGSAFTAITKMTALSQAGEDFRHHFGTSTSVLPQIVGGSNLRMRMRMSMELQSNHL</sequence>
<organism evidence="5">
    <name type="scientific">Cladocopium goreaui</name>
    <dbReference type="NCBI Taxonomy" id="2562237"/>
    <lineage>
        <taxon>Eukaryota</taxon>
        <taxon>Sar</taxon>
        <taxon>Alveolata</taxon>
        <taxon>Dinophyceae</taxon>
        <taxon>Suessiales</taxon>
        <taxon>Symbiodiniaceae</taxon>
        <taxon>Cladocopium</taxon>
    </lineage>
</organism>
<feature type="compositionally biased region" description="Polar residues" evidence="2">
    <location>
        <begin position="937"/>
        <end position="951"/>
    </location>
</feature>
<protein>
    <submittedName>
        <fullName evidence="7">NADP-dependent glyceraldehyde-3-phosphate dehydrogenase</fullName>
    </submittedName>
</protein>
<dbReference type="AlphaFoldDB" id="A0A9P1BWL5"/>
<feature type="transmembrane region" description="Helical" evidence="3">
    <location>
        <begin position="651"/>
        <end position="670"/>
    </location>
</feature>
<feature type="transmembrane region" description="Helical" evidence="3">
    <location>
        <begin position="462"/>
        <end position="482"/>
    </location>
</feature>
<feature type="region of interest" description="Disordered" evidence="2">
    <location>
        <begin position="932"/>
        <end position="998"/>
    </location>
</feature>
<evidence type="ECO:0000256" key="1">
    <source>
        <dbReference type="PROSITE-ProRule" id="PRU00176"/>
    </source>
</evidence>
<proteinExistence type="predicted"/>
<dbReference type="InterPro" id="IPR050441">
    <property type="entry name" value="RBM"/>
</dbReference>
<dbReference type="PROSITE" id="PS50102">
    <property type="entry name" value="RRM"/>
    <property type="match status" value="1"/>
</dbReference>
<comment type="caution">
    <text evidence="5">The sequence shown here is derived from an EMBL/GenBank/DDBJ whole genome shotgun (WGS) entry which is preliminary data.</text>
</comment>
<dbReference type="InterPro" id="IPR035979">
    <property type="entry name" value="RBD_domain_sf"/>
</dbReference>
<feature type="region of interest" description="Disordered" evidence="2">
    <location>
        <begin position="146"/>
        <end position="186"/>
    </location>
</feature>
<keyword evidence="3" id="KW-0472">Membrane</keyword>
<dbReference type="SUPFAM" id="SSF54928">
    <property type="entry name" value="RNA-binding domain, RBD"/>
    <property type="match status" value="1"/>
</dbReference>
<dbReference type="InterPro" id="IPR012677">
    <property type="entry name" value="Nucleotide-bd_a/b_plait_sf"/>
</dbReference>
<evidence type="ECO:0000313" key="7">
    <source>
        <dbReference type="EMBL" id="CAL4768118.1"/>
    </source>
</evidence>
<dbReference type="SUPFAM" id="SSF103473">
    <property type="entry name" value="MFS general substrate transporter"/>
    <property type="match status" value="1"/>
</dbReference>